<evidence type="ECO:0000313" key="2">
    <source>
        <dbReference type="EMBL" id="MDF8265183.1"/>
    </source>
</evidence>
<evidence type="ECO:0000313" key="3">
    <source>
        <dbReference type="Proteomes" id="UP001528912"/>
    </source>
</evidence>
<evidence type="ECO:0000256" key="1">
    <source>
        <dbReference type="SAM" id="MobiDB-lite"/>
    </source>
</evidence>
<keyword evidence="3" id="KW-1185">Reference proteome</keyword>
<sequence length="387" mass="39833">MDANRRQLLRGTLLAGFAAALTACSDDESPTASPPSGGAGPAVADRPERSLAGLLTLVPDAAEQRRRVVLNRYDPAWTASGADRAATGDALDDASLTLTNGSRSKVAVQASTFFGSPRMRTSGVQVAVGYDPRRLTADITAGAPPNVVQVARGSFDQGAVQQAVRASVGAKASVVQLAGASVVRWLDDLRIDVELAGKAPFSDIGQAGRVAVPAAGTLVLARTDAAVTALIKRTHGRGRSLAQNAGLKGVADALDGAGVFSAVLSTERVTAESLTRGRRPSSPPSDGDVAQPPYVAYGIGQAVDGGRSVLVVAFAQADDAAARTGVERLNAMVGKGQSAATARPWSQLLTSPQVKAVGRVVVGRFVVENPRLWSGIEQQRDSLLLST</sequence>
<accession>A0ABT6C9J3</accession>
<dbReference type="PROSITE" id="PS51318">
    <property type="entry name" value="TAT"/>
    <property type="match status" value="1"/>
</dbReference>
<reference evidence="2 3" key="1">
    <citation type="submission" date="2023-03" db="EMBL/GenBank/DDBJ databases">
        <title>YIM 133296 draft genome.</title>
        <authorList>
            <person name="Xiong L."/>
        </authorList>
    </citation>
    <scope>NUCLEOTIDE SEQUENCE [LARGE SCALE GENOMIC DNA]</scope>
    <source>
        <strain evidence="2 3">YIM 133296</strain>
    </source>
</reference>
<dbReference type="InterPro" id="IPR006311">
    <property type="entry name" value="TAT_signal"/>
</dbReference>
<dbReference type="PROSITE" id="PS51257">
    <property type="entry name" value="PROKAR_LIPOPROTEIN"/>
    <property type="match status" value="1"/>
</dbReference>
<evidence type="ECO:0008006" key="4">
    <source>
        <dbReference type="Google" id="ProtNLM"/>
    </source>
</evidence>
<comment type="caution">
    <text evidence="2">The sequence shown here is derived from an EMBL/GenBank/DDBJ whole genome shotgun (WGS) entry which is preliminary data.</text>
</comment>
<gene>
    <name evidence="2" type="ORF">P4R38_13080</name>
</gene>
<dbReference type="Proteomes" id="UP001528912">
    <property type="component" value="Unassembled WGS sequence"/>
</dbReference>
<proteinExistence type="predicted"/>
<dbReference type="RefSeq" id="WP_277192509.1">
    <property type="nucleotide sequence ID" value="NZ_JAROAV010000032.1"/>
</dbReference>
<name>A0ABT6C9J3_9MICO</name>
<feature type="region of interest" description="Disordered" evidence="1">
    <location>
        <begin position="271"/>
        <end position="291"/>
    </location>
</feature>
<feature type="region of interest" description="Disordered" evidence="1">
    <location>
        <begin position="25"/>
        <end position="45"/>
    </location>
</feature>
<protein>
    <recommendedName>
        <fullName evidence="4">SsuA/THI5-like domain-containing protein</fullName>
    </recommendedName>
</protein>
<dbReference type="EMBL" id="JAROAV010000032">
    <property type="protein sequence ID" value="MDF8265183.1"/>
    <property type="molecule type" value="Genomic_DNA"/>
</dbReference>
<organism evidence="2 3">
    <name type="scientific">Luteipulveratus flavus</name>
    <dbReference type="NCBI Taxonomy" id="3031728"/>
    <lineage>
        <taxon>Bacteria</taxon>
        <taxon>Bacillati</taxon>
        <taxon>Actinomycetota</taxon>
        <taxon>Actinomycetes</taxon>
        <taxon>Micrococcales</taxon>
        <taxon>Dermacoccaceae</taxon>
        <taxon>Luteipulveratus</taxon>
    </lineage>
</organism>